<dbReference type="PANTHER" id="PTHR43133:SF51">
    <property type="entry name" value="RNA POLYMERASE SIGMA FACTOR"/>
    <property type="match status" value="1"/>
</dbReference>
<comment type="similarity">
    <text evidence="1">Belongs to the sigma-70 factor family. ECF subfamily.</text>
</comment>
<feature type="domain" description="RNA polymerase sigma factor 70 region 4 type 2" evidence="6">
    <location>
        <begin position="125"/>
        <end position="175"/>
    </location>
</feature>
<dbReference type="Pfam" id="PF04542">
    <property type="entry name" value="Sigma70_r2"/>
    <property type="match status" value="1"/>
</dbReference>
<proteinExistence type="inferred from homology"/>
<dbReference type="SUPFAM" id="SSF88659">
    <property type="entry name" value="Sigma3 and sigma4 domains of RNA polymerase sigma factors"/>
    <property type="match status" value="1"/>
</dbReference>
<sequence>MMRDSSRGSKGGEQVSERSLEQSLQWVLERRQHILCYARVILKDQQLAEDIFQEICVLVVQKWQEFDDAEAVLRWSLVAARNKAIDEVRRRERQARVFSEEVLEYLADQLVHEADGQAGRVEAYQALNSCVMQLTPRARKFLYLRYAQGQKPAQIAAALGAKVQTVYKTVARTLDTLRVCLDSERRAVR</sequence>
<dbReference type="InterPro" id="IPR014284">
    <property type="entry name" value="RNA_pol_sigma-70_dom"/>
</dbReference>
<dbReference type="NCBIfam" id="TIGR02937">
    <property type="entry name" value="sigma70-ECF"/>
    <property type="match status" value="1"/>
</dbReference>
<dbReference type="Proteomes" id="UP001597389">
    <property type="component" value="Unassembled WGS sequence"/>
</dbReference>
<evidence type="ECO:0000313" key="7">
    <source>
        <dbReference type="EMBL" id="MFD2160283.1"/>
    </source>
</evidence>
<evidence type="ECO:0000256" key="3">
    <source>
        <dbReference type="ARBA" id="ARBA00023082"/>
    </source>
</evidence>
<dbReference type="InterPro" id="IPR039425">
    <property type="entry name" value="RNA_pol_sigma-70-like"/>
</dbReference>
<feature type="domain" description="RNA polymerase sigma-70 region 2" evidence="5">
    <location>
        <begin position="31"/>
        <end position="93"/>
    </location>
</feature>
<name>A0ABW4ZED1_9BACT</name>
<dbReference type="InterPro" id="IPR013325">
    <property type="entry name" value="RNA_pol_sigma_r2"/>
</dbReference>
<dbReference type="EMBL" id="JBHUJB010000075">
    <property type="protein sequence ID" value="MFD2160283.1"/>
    <property type="molecule type" value="Genomic_DNA"/>
</dbReference>
<gene>
    <name evidence="7" type="ORF">ACFSW8_15375</name>
</gene>
<evidence type="ECO:0000259" key="5">
    <source>
        <dbReference type="Pfam" id="PF04542"/>
    </source>
</evidence>
<dbReference type="SUPFAM" id="SSF88946">
    <property type="entry name" value="Sigma2 domain of RNA polymerase sigma factors"/>
    <property type="match status" value="1"/>
</dbReference>
<organism evidence="7 8">
    <name type="scientific">Rubritalea tangerina</name>
    <dbReference type="NCBI Taxonomy" id="430798"/>
    <lineage>
        <taxon>Bacteria</taxon>
        <taxon>Pseudomonadati</taxon>
        <taxon>Verrucomicrobiota</taxon>
        <taxon>Verrucomicrobiia</taxon>
        <taxon>Verrucomicrobiales</taxon>
        <taxon>Rubritaleaceae</taxon>
        <taxon>Rubritalea</taxon>
    </lineage>
</organism>
<evidence type="ECO:0000259" key="6">
    <source>
        <dbReference type="Pfam" id="PF08281"/>
    </source>
</evidence>
<dbReference type="PANTHER" id="PTHR43133">
    <property type="entry name" value="RNA POLYMERASE ECF-TYPE SIGMA FACTO"/>
    <property type="match status" value="1"/>
</dbReference>
<comment type="caution">
    <text evidence="7">The sequence shown here is derived from an EMBL/GenBank/DDBJ whole genome shotgun (WGS) entry which is preliminary data.</text>
</comment>
<evidence type="ECO:0000256" key="2">
    <source>
        <dbReference type="ARBA" id="ARBA00023015"/>
    </source>
</evidence>
<keyword evidence="3" id="KW-0731">Sigma factor</keyword>
<dbReference type="Gene3D" id="1.10.10.10">
    <property type="entry name" value="Winged helix-like DNA-binding domain superfamily/Winged helix DNA-binding domain"/>
    <property type="match status" value="1"/>
</dbReference>
<keyword evidence="2" id="KW-0805">Transcription regulation</keyword>
<evidence type="ECO:0000313" key="8">
    <source>
        <dbReference type="Proteomes" id="UP001597389"/>
    </source>
</evidence>
<evidence type="ECO:0000256" key="4">
    <source>
        <dbReference type="ARBA" id="ARBA00023163"/>
    </source>
</evidence>
<dbReference type="RefSeq" id="WP_377087431.1">
    <property type="nucleotide sequence ID" value="NZ_JBHSJL010000014.1"/>
</dbReference>
<keyword evidence="4" id="KW-0804">Transcription</keyword>
<dbReference type="Gene3D" id="1.10.1740.10">
    <property type="match status" value="1"/>
</dbReference>
<accession>A0ABW4ZED1</accession>
<keyword evidence="8" id="KW-1185">Reference proteome</keyword>
<evidence type="ECO:0000256" key="1">
    <source>
        <dbReference type="ARBA" id="ARBA00010641"/>
    </source>
</evidence>
<protein>
    <submittedName>
        <fullName evidence="7">RNA polymerase sigma factor</fullName>
    </submittedName>
</protein>
<dbReference type="InterPro" id="IPR036388">
    <property type="entry name" value="WH-like_DNA-bd_sf"/>
</dbReference>
<dbReference type="InterPro" id="IPR013324">
    <property type="entry name" value="RNA_pol_sigma_r3/r4-like"/>
</dbReference>
<dbReference type="InterPro" id="IPR013249">
    <property type="entry name" value="RNA_pol_sigma70_r4_t2"/>
</dbReference>
<reference evidence="8" key="1">
    <citation type="journal article" date="2019" name="Int. J. Syst. Evol. Microbiol.">
        <title>The Global Catalogue of Microorganisms (GCM) 10K type strain sequencing project: providing services to taxonomists for standard genome sequencing and annotation.</title>
        <authorList>
            <consortium name="The Broad Institute Genomics Platform"/>
            <consortium name="The Broad Institute Genome Sequencing Center for Infectious Disease"/>
            <person name="Wu L."/>
            <person name="Ma J."/>
        </authorList>
    </citation>
    <scope>NUCLEOTIDE SEQUENCE [LARGE SCALE GENOMIC DNA]</scope>
    <source>
        <strain evidence="8">CCUG 57942</strain>
    </source>
</reference>
<dbReference type="InterPro" id="IPR007627">
    <property type="entry name" value="RNA_pol_sigma70_r2"/>
</dbReference>
<dbReference type="Pfam" id="PF08281">
    <property type="entry name" value="Sigma70_r4_2"/>
    <property type="match status" value="1"/>
</dbReference>